<feature type="domain" description="DUF4830" evidence="4">
    <location>
        <begin position="465"/>
        <end position="560"/>
    </location>
</feature>
<dbReference type="AlphaFoldDB" id="A0A239D131"/>
<dbReference type="InterPro" id="IPR032257">
    <property type="entry name" value="DUF4830"/>
</dbReference>
<keyword evidence="1" id="KW-0812">Transmembrane</keyword>
<dbReference type="InterPro" id="IPR052173">
    <property type="entry name" value="Beta-lactam_resp_regulator"/>
</dbReference>
<dbReference type="Pfam" id="PF05569">
    <property type="entry name" value="Peptidase_M56"/>
    <property type="match status" value="1"/>
</dbReference>
<reference evidence="5 6" key="1">
    <citation type="submission" date="2017-06" db="EMBL/GenBank/DDBJ databases">
        <authorList>
            <person name="Kim H.J."/>
            <person name="Triplett B.A."/>
        </authorList>
    </citation>
    <scope>NUCLEOTIDE SEQUENCE [LARGE SCALE GENOMIC DNA]</scope>
    <source>
        <strain evidence="5 6">SCA</strain>
    </source>
</reference>
<feature type="transmembrane region" description="Helical" evidence="1">
    <location>
        <begin position="35"/>
        <end position="54"/>
    </location>
</feature>
<dbReference type="OrthoDB" id="9804799at2"/>
<dbReference type="InterPro" id="IPR008756">
    <property type="entry name" value="Peptidase_M56"/>
</dbReference>
<accession>A0A239D131</accession>
<gene>
    <name evidence="5" type="ORF">SAMN05446037_1006264</name>
</gene>
<feature type="transmembrane region" description="Helical" evidence="1">
    <location>
        <begin position="289"/>
        <end position="309"/>
    </location>
</feature>
<dbReference type="PANTHER" id="PTHR34978">
    <property type="entry name" value="POSSIBLE SENSOR-TRANSDUCER PROTEIN BLAR"/>
    <property type="match status" value="1"/>
</dbReference>
<dbReference type="PANTHER" id="PTHR34978:SF3">
    <property type="entry name" value="SLR0241 PROTEIN"/>
    <property type="match status" value="1"/>
</dbReference>
<dbReference type="CDD" id="cd07341">
    <property type="entry name" value="M56_BlaR1_MecR1_like"/>
    <property type="match status" value="1"/>
</dbReference>
<evidence type="ECO:0000259" key="3">
    <source>
        <dbReference type="Pfam" id="PF16111"/>
    </source>
</evidence>
<evidence type="ECO:0000259" key="4">
    <source>
        <dbReference type="Pfam" id="PF16112"/>
    </source>
</evidence>
<feature type="domain" description="Peptidase M56" evidence="2">
    <location>
        <begin position="8"/>
        <end position="278"/>
    </location>
</feature>
<dbReference type="Pfam" id="PF16111">
    <property type="entry name" value="DUF4829"/>
    <property type="match status" value="1"/>
</dbReference>
<sequence length="734" mass="82528">MSGLFIEILNMSFSASCVALIVMLIRLALRKAPKIYSYALWVVVFFRLVCPFTLQLPVSAVPVQPQTIPYDIVSSESPSIQSGVPVVDNAVNTVIERSLLSASPANSVNPVQIALEIGTYLWLASGLALLLYGIISYLRLKKRVMTAIRVHDNIYETDLIKTPFVLGFVHTKIYIPTGLGEKEMEYVIEHERTHIKRLDYLIKPFAFLISSAHWFNPIVWVSYVLMARDMELSADESVMKRSDFDIRGNYSNSLLALSIKKSGLLSPLAFGETGVRARVKNVLHYKKPAFWVSVVATVVVVAVSLSLVVSKQMETSPENLSNQGAELNSISETLSDAPEAAYDTKYNKVKIGFLSDMTGFKSAYEFETTDSKIVAYIDSTLRTSQTPTEEANLNNNHINQYMIKLSNEIGGYSCGLYYDTLYDKAYIVKDGGLYETGTDFARYIDSFLENTNITFNIDETDAVALFKEYGWTLDYQISAMKNKLNDINILSVFNPNAYYFAYNNELSKDIGLDMSEYSNTADIDVEIYRIHESMPQEFYPIQNCRGIVVKNGDKIIGAFISAGRHSAFDACSLKGNSFEKVTDQTLYEWLAGMIKADSTEERLSKLEPEQVIEEYFTALDNKDAKTAGYCISKKTLLENLTSNMLNEELFNEGIGLPLTDVEIGVKSSFDNLKSAKLSKVEQIDENDKNVKIFRVTVNLQYNEEWSIGSGEQFWDCSMVYESPQTGWKIESFGH</sequence>
<name>A0A239D131_9FIRM</name>
<keyword evidence="6" id="KW-1185">Reference proteome</keyword>
<dbReference type="InterPro" id="IPR032256">
    <property type="entry name" value="DUF4829"/>
</dbReference>
<protein>
    <submittedName>
        <fullName evidence="5">Signal transducer regulating beta-lactamase production, contains metallopeptidase domain</fullName>
    </submittedName>
</protein>
<feature type="transmembrane region" description="Helical" evidence="1">
    <location>
        <begin position="6"/>
        <end position="28"/>
    </location>
</feature>
<dbReference type="RefSeq" id="WP_089282491.1">
    <property type="nucleotide sequence ID" value="NZ_FZOJ01000006.1"/>
</dbReference>
<keyword evidence="1" id="KW-0472">Membrane</keyword>
<organism evidence="5 6">
    <name type="scientific">Anaerovirgula multivorans</name>
    <dbReference type="NCBI Taxonomy" id="312168"/>
    <lineage>
        <taxon>Bacteria</taxon>
        <taxon>Bacillati</taxon>
        <taxon>Bacillota</taxon>
        <taxon>Clostridia</taxon>
        <taxon>Peptostreptococcales</taxon>
        <taxon>Natronincolaceae</taxon>
        <taxon>Anaerovirgula</taxon>
    </lineage>
</organism>
<feature type="domain" description="DUF4829" evidence="3">
    <location>
        <begin position="609"/>
        <end position="733"/>
    </location>
</feature>
<proteinExistence type="predicted"/>
<evidence type="ECO:0000313" key="5">
    <source>
        <dbReference type="EMBL" id="SNS25919.1"/>
    </source>
</evidence>
<dbReference type="Proteomes" id="UP000198304">
    <property type="component" value="Unassembled WGS sequence"/>
</dbReference>
<dbReference type="Pfam" id="PF16112">
    <property type="entry name" value="DUF4830"/>
    <property type="match status" value="1"/>
</dbReference>
<feature type="transmembrane region" description="Helical" evidence="1">
    <location>
        <begin position="120"/>
        <end position="140"/>
    </location>
</feature>
<evidence type="ECO:0000259" key="2">
    <source>
        <dbReference type="Pfam" id="PF05569"/>
    </source>
</evidence>
<evidence type="ECO:0000256" key="1">
    <source>
        <dbReference type="SAM" id="Phobius"/>
    </source>
</evidence>
<keyword evidence="1" id="KW-1133">Transmembrane helix</keyword>
<evidence type="ECO:0000313" key="6">
    <source>
        <dbReference type="Proteomes" id="UP000198304"/>
    </source>
</evidence>
<dbReference type="EMBL" id="FZOJ01000006">
    <property type="protein sequence ID" value="SNS25919.1"/>
    <property type="molecule type" value="Genomic_DNA"/>
</dbReference>